<dbReference type="RefSeq" id="WP_093504926.1">
    <property type="nucleotide sequence ID" value="NZ_BSSG01000005.1"/>
</dbReference>
<evidence type="ECO:0000313" key="3">
    <source>
        <dbReference type="Proteomes" id="UP000243950"/>
    </source>
</evidence>
<dbReference type="EMBL" id="FOMO01000005">
    <property type="protein sequence ID" value="SFD92502.1"/>
    <property type="molecule type" value="Genomic_DNA"/>
</dbReference>
<feature type="region of interest" description="Disordered" evidence="1">
    <location>
        <begin position="1"/>
        <end position="29"/>
    </location>
</feature>
<sequence length="115" mass="12219">METKDEAATKAAAAPATNPNQATVTLDTPIERGTTTITDVSLRKPMSGELRGVALTDLLNLEVNALRKVLPRITTPMLTDVEVGRMDPADLVELGTTVAGFLLRKSVKAEAFLTA</sequence>
<feature type="compositionally biased region" description="Low complexity" evidence="1">
    <location>
        <begin position="9"/>
        <end position="23"/>
    </location>
</feature>
<dbReference type="Pfam" id="PF10109">
    <property type="entry name" value="Phage_TAC_7"/>
    <property type="match status" value="1"/>
</dbReference>
<evidence type="ECO:0000256" key="1">
    <source>
        <dbReference type="SAM" id="MobiDB-lite"/>
    </source>
</evidence>
<accession>A0A1I1WBM1</accession>
<name>A0A1I1WBM1_PSEOC</name>
<protein>
    <submittedName>
        <fullName evidence="2">Phage tail assembly chaperone protein, E, or 41 or 14</fullName>
    </submittedName>
</protein>
<keyword evidence="3" id="KW-1185">Reference proteome</keyword>
<dbReference type="Proteomes" id="UP000243950">
    <property type="component" value="Unassembled WGS sequence"/>
</dbReference>
<organism evidence="2 3">
    <name type="scientific">Pseudomonas straminea</name>
    <dbReference type="NCBI Taxonomy" id="47882"/>
    <lineage>
        <taxon>Bacteria</taxon>
        <taxon>Pseudomonadati</taxon>
        <taxon>Pseudomonadota</taxon>
        <taxon>Gammaproteobacteria</taxon>
        <taxon>Pseudomonadales</taxon>
        <taxon>Pseudomonadaceae</taxon>
        <taxon>Phytopseudomonas</taxon>
    </lineage>
</organism>
<evidence type="ECO:0000313" key="2">
    <source>
        <dbReference type="EMBL" id="SFD92502.1"/>
    </source>
</evidence>
<dbReference type="InterPro" id="IPR019289">
    <property type="entry name" value="Phage_tail_E/E"/>
</dbReference>
<proteinExistence type="predicted"/>
<reference evidence="3" key="1">
    <citation type="submission" date="2016-10" db="EMBL/GenBank/DDBJ databases">
        <authorList>
            <person name="Varghese N."/>
            <person name="Submissions S."/>
        </authorList>
    </citation>
    <scope>NUCLEOTIDE SEQUENCE [LARGE SCALE GENOMIC DNA]</scope>
    <source>
        <strain evidence="3">JCM 2783</strain>
    </source>
</reference>
<gene>
    <name evidence="2" type="ORF">SAMN05216372_105383</name>
</gene>
<dbReference type="AlphaFoldDB" id="A0A1I1WBM1"/>